<keyword evidence="2" id="KW-0866">Nonsense-mediated mRNA decay</keyword>
<feature type="region of interest" description="Disordered" evidence="4">
    <location>
        <begin position="1"/>
        <end position="94"/>
    </location>
</feature>
<feature type="region of interest" description="Disordered" evidence="4">
    <location>
        <begin position="111"/>
        <end position="173"/>
    </location>
</feature>
<dbReference type="PANTHER" id="PTHR14270">
    <property type="entry name" value="NONSENSE-MEDIATED MRNA DECAY FACTOR SMG9"/>
    <property type="match status" value="1"/>
</dbReference>
<reference evidence="5 6" key="1">
    <citation type="submission" date="2024-02" db="EMBL/GenBank/DDBJ databases">
        <authorList>
            <person name="Daric V."/>
            <person name="Darras S."/>
        </authorList>
    </citation>
    <scope>NUCLEOTIDE SEQUENCE [LARGE SCALE GENOMIC DNA]</scope>
</reference>
<feature type="compositionally biased region" description="Polar residues" evidence="4">
    <location>
        <begin position="142"/>
        <end position="165"/>
    </location>
</feature>
<keyword evidence="6" id="KW-1185">Reference proteome</keyword>
<comment type="caution">
    <text evidence="5">The sequence shown here is derived from an EMBL/GenBank/DDBJ whole genome shotgun (WGS) entry which is preliminary data.</text>
</comment>
<evidence type="ECO:0000313" key="5">
    <source>
        <dbReference type="EMBL" id="CAK8681110.1"/>
    </source>
</evidence>
<dbReference type="Proteomes" id="UP001642483">
    <property type="component" value="Unassembled WGS sequence"/>
</dbReference>
<evidence type="ECO:0000256" key="1">
    <source>
        <dbReference type="ARBA" id="ARBA00007712"/>
    </source>
</evidence>
<dbReference type="SUPFAM" id="SSF52540">
    <property type="entry name" value="P-loop containing nucleoside triphosphate hydrolases"/>
    <property type="match status" value="1"/>
</dbReference>
<comment type="similarity">
    <text evidence="1">Belongs to the SMG9 family.</text>
</comment>
<sequence length="520" mass="57037">MSESGQSQPSYGNSYSRKKKRFRDREFVRESDYRGREGRADSGRPSSAKNPGEDPEKSQVSLSQPSAKTPVILAKPASGKLPGTSNESGNSWKEVAESPTVAIAPKLSMTFNRSPQLSGDKKGPILRSSSDSKFRAGASPNIVKQSLAQATSSSGANQAQGGMSTKTKDSNSSRCVKMLDSTLHWVEGGIEFLQDQNDFLVVGVIGMQGVGKSTVLSLAAGNRLTEPQKSFLFRPQTAEAKEKASHMTSGIDMAVTNDRLILLDTQPILSSSVLEQSIHYDRKGSSDYSSASSIEIQSLQITAFLLTVCHVVIVVQDWFTDSNIYNFLQKAEMLKPVSAPPSHDSSSSSEHSSSDLKPVIFFVHNKMDSDMFGVRPITMMNEVMDNLVRYSNSHCKGYFSQIETNLYPGLSSILPVANEVNAFVLPNINDAENEEEKCDVTKVAFDAADKQFLSIPQYVGRPSTALLENTFRKLILSVPRHPLTHLPLSEKNWFHYAARTWEALRKSQLVTDSSLAAYVT</sequence>
<feature type="compositionally biased region" description="Polar residues" evidence="4">
    <location>
        <begin position="58"/>
        <end position="67"/>
    </location>
</feature>
<evidence type="ECO:0000256" key="4">
    <source>
        <dbReference type="SAM" id="MobiDB-lite"/>
    </source>
</evidence>
<dbReference type="InterPro" id="IPR039177">
    <property type="entry name" value="SMG9"/>
</dbReference>
<organism evidence="5 6">
    <name type="scientific">Clavelina lepadiformis</name>
    <name type="common">Light-bulb sea squirt</name>
    <name type="synonym">Ascidia lepadiformis</name>
    <dbReference type="NCBI Taxonomy" id="159417"/>
    <lineage>
        <taxon>Eukaryota</taxon>
        <taxon>Metazoa</taxon>
        <taxon>Chordata</taxon>
        <taxon>Tunicata</taxon>
        <taxon>Ascidiacea</taxon>
        <taxon>Aplousobranchia</taxon>
        <taxon>Clavelinidae</taxon>
        <taxon>Clavelina</taxon>
    </lineage>
</organism>
<evidence type="ECO:0000256" key="3">
    <source>
        <dbReference type="ARBA" id="ARBA00029510"/>
    </source>
</evidence>
<feature type="compositionally biased region" description="Basic and acidic residues" evidence="4">
    <location>
        <begin position="23"/>
        <end position="42"/>
    </location>
</feature>
<protein>
    <recommendedName>
        <fullName evidence="3">Nonsense-mediated mRNA decay factor SMG9</fullName>
    </recommendedName>
</protein>
<evidence type="ECO:0000313" key="6">
    <source>
        <dbReference type="Proteomes" id="UP001642483"/>
    </source>
</evidence>
<dbReference type="PANTHER" id="PTHR14270:SF0">
    <property type="entry name" value="NONSENSE-MEDIATED MRNA DECAY FACTOR SMG9"/>
    <property type="match status" value="1"/>
</dbReference>
<feature type="compositionally biased region" description="Polar residues" evidence="4">
    <location>
        <begin position="1"/>
        <end position="15"/>
    </location>
</feature>
<gene>
    <name evidence="5" type="ORF">CVLEPA_LOCUS11346</name>
</gene>
<dbReference type="Gene3D" id="3.40.50.300">
    <property type="entry name" value="P-loop containing nucleotide triphosphate hydrolases"/>
    <property type="match status" value="1"/>
</dbReference>
<evidence type="ECO:0000256" key="2">
    <source>
        <dbReference type="ARBA" id="ARBA00023161"/>
    </source>
</evidence>
<accession>A0ABP0FN92</accession>
<proteinExistence type="inferred from homology"/>
<dbReference type="EMBL" id="CAWYQH010000079">
    <property type="protein sequence ID" value="CAK8681110.1"/>
    <property type="molecule type" value="Genomic_DNA"/>
</dbReference>
<dbReference type="InterPro" id="IPR027417">
    <property type="entry name" value="P-loop_NTPase"/>
</dbReference>
<name>A0ABP0FN92_CLALP</name>